<keyword evidence="2" id="KW-0472">Membrane</keyword>
<organism evidence="3 4">
    <name type="scientific">Blastococcus saxobsidens</name>
    <dbReference type="NCBI Taxonomy" id="138336"/>
    <lineage>
        <taxon>Bacteria</taxon>
        <taxon>Bacillati</taxon>
        <taxon>Actinomycetota</taxon>
        <taxon>Actinomycetes</taxon>
        <taxon>Geodermatophilales</taxon>
        <taxon>Geodermatophilaceae</taxon>
        <taxon>Blastococcus</taxon>
    </lineage>
</organism>
<comment type="caution">
    <text evidence="3">The sequence shown here is derived from an EMBL/GenBank/DDBJ whole genome shotgun (WGS) entry which is preliminary data.</text>
</comment>
<accession>A0A4Q7Y794</accession>
<dbReference type="EMBL" id="SHKV01000001">
    <property type="protein sequence ID" value="RZU31825.1"/>
    <property type="molecule type" value="Genomic_DNA"/>
</dbReference>
<feature type="transmembrane region" description="Helical" evidence="2">
    <location>
        <begin position="12"/>
        <end position="34"/>
    </location>
</feature>
<evidence type="ECO:0000313" key="3">
    <source>
        <dbReference type="EMBL" id="RZU31825.1"/>
    </source>
</evidence>
<evidence type="ECO:0000313" key="4">
    <source>
        <dbReference type="Proteomes" id="UP000292507"/>
    </source>
</evidence>
<keyword evidence="4" id="KW-1185">Reference proteome</keyword>
<feature type="compositionally biased region" description="Basic and acidic residues" evidence="1">
    <location>
        <begin position="68"/>
        <end position="78"/>
    </location>
</feature>
<gene>
    <name evidence="3" type="ORF">BKA19_1507</name>
</gene>
<protein>
    <submittedName>
        <fullName evidence="3">Uncharacterized protein</fullName>
    </submittedName>
</protein>
<name>A0A4Q7Y794_9ACTN</name>
<dbReference type="Proteomes" id="UP000292507">
    <property type="component" value="Unassembled WGS sequence"/>
</dbReference>
<proteinExistence type="predicted"/>
<dbReference type="AlphaFoldDB" id="A0A4Q7Y794"/>
<evidence type="ECO:0000256" key="2">
    <source>
        <dbReference type="SAM" id="Phobius"/>
    </source>
</evidence>
<feature type="region of interest" description="Disordered" evidence="1">
    <location>
        <begin position="57"/>
        <end position="78"/>
    </location>
</feature>
<keyword evidence="2" id="KW-0812">Transmembrane</keyword>
<sequence>MLPGSMTVPPWFQWEVVVAVVVVAAVLAVVALVLGGTRPGAAERAEWQAWLASRSAREHPYPAAPPGADHRRADPAGR</sequence>
<reference evidence="3 4" key="1">
    <citation type="submission" date="2019-02" db="EMBL/GenBank/DDBJ databases">
        <title>Sequencing the genomes of 1000 actinobacteria strains.</title>
        <authorList>
            <person name="Klenk H.-P."/>
        </authorList>
    </citation>
    <scope>NUCLEOTIDE SEQUENCE [LARGE SCALE GENOMIC DNA]</scope>
    <source>
        <strain evidence="3 4">DSM 44509</strain>
    </source>
</reference>
<keyword evidence="2" id="KW-1133">Transmembrane helix</keyword>
<evidence type="ECO:0000256" key="1">
    <source>
        <dbReference type="SAM" id="MobiDB-lite"/>
    </source>
</evidence>